<accession>A0A8S1MRJ5</accession>
<protein>
    <submittedName>
        <fullName evidence="1">Uncharacterized protein</fullName>
    </submittedName>
</protein>
<gene>
    <name evidence="1" type="ORF">PSON_ATCC_30995.1.T0440224</name>
</gene>
<comment type="caution">
    <text evidence="1">The sequence shown here is derived from an EMBL/GenBank/DDBJ whole genome shotgun (WGS) entry which is preliminary data.</text>
</comment>
<proteinExistence type="predicted"/>
<name>A0A8S1MRJ5_9CILI</name>
<evidence type="ECO:0000313" key="2">
    <source>
        <dbReference type="Proteomes" id="UP000692954"/>
    </source>
</evidence>
<organism evidence="1 2">
    <name type="scientific">Paramecium sonneborni</name>
    <dbReference type="NCBI Taxonomy" id="65129"/>
    <lineage>
        <taxon>Eukaryota</taxon>
        <taxon>Sar</taxon>
        <taxon>Alveolata</taxon>
        <taxon>Ciliophora</taxon>
        <taxon>Intramacronucleata</taxon>
        <taxon>Oligohymenophorea</taxon>
        <taxon>Peniculida</taxon>
        <taxon>Parameciidae</taxon>
        <taxon>Paramecium</taxon>
    </lineage>
</organism>
<sequence>MGQSCIHSSVCYQKLIQEFKQQIIKKNAISLYFSINNCLLSVFIKINKKIQQNYYIGTHQINQAILFEYPSSWLVVVSNLLEFKYVETLQETKMILENC</sequence>
<reference evidence="1" key="1">
    <citation type="submission" date="2021-01" db="EMBL/GenBank/DDBJ databases">
        <authorList>
            <consortium name="Genoscope - CEA"/>
            <person name="William W."/>
        </authorList>
    </citation>
    <scope>NUCLEOTIDE SEQUENCE</scope>
</reference>
<dbReference type="Proteomes" id="UP000692954">
    <property type="component" value="Unassembled WGS sequence"/>
</dbReference>
<evidence type="ECO:0000313" key="1">
    <source>
        <dbReference type="EMBL" id="CAD8083098.1"/>
    </source>
</evidence>
<dbReference type="AlphaFoldDB" id="A0A8S1MRJ5"/>
<keyword evidence="2" id="KW-1185">Reference proteome</keyword>
<dbReference type="EMBL" id="CAJJDN010000044">
    <property type="protein sequence ID" value="CAD8083098.1"/>
    <property type="molecule type" value="Genomic_DNA"/>
</dbReference>